<dbReference type="EMBL" id="FQXP01000006">
    <property type="protein sequence ID" value="SHH91099.1"/>
    <property type="molecule type" value="Genomic_DNA"/>
</dbReference>
<dbReference type="RefSeq" id="WP_072831760.1">
    <property type="nucleotide sequence ID" value="NZ_FQXP01000006.1"/>
</dbReference>
<dbReference type="Pfam" id="PF09359">
    <property type="entry name" value="VTC"/>
    <property type="match status" value="1"/>
</dbReference>
<accession>A0A1M5WU30</accession>
<gene>
    <name evidence="2" type="ORF">SAMN02745196_01877</name>
</gene>
<dbReference type="InterPro" id="IPR018966">
    <property type="entry name" value="VTC_domain"/>
</dbReference>
<proteinExistence type="predicted"/>
<evidence type="ECO:0000259" key="1">
    <source>
        <dbReference type="Pfam" id="PF09359"/>
    </source>
</evidence>
<name>A0A1M5WU30_9CLOT</name>
<sequence>MEALRSKINTIAVSRRELKYLVSLVDRVYLLNALSKILKPDEYGGYNGYSVRSLYFDSISNEDYIEKLVKTDERKRVRLRIYSTRDTVVKFEIKRKSFGRELKETIVISKEDAQEVINRNYEVLLNYDSDISEYAYDLMKTHNYRPVALVEYDRRAFTHRDFNTRITLDNNLRYCNFEYDLFKENINFIQALPKDKTILEVKYDRFLFSQIQDVLQSCDLSGKPPSKFGSARGLLMKYYY</sequence>
<organism evidence="2 3">
    <name type="scientific">Clostridium collagenovorans DSM 3089</name>
    <dbReference type="NCBI Taxonomy" id="1121306"/>
    <lineage>
        <taxon>Bacteria</taxon>
        <taxon>Bacillati</taxon>
        <taxon>Bacillota</taxon>
        <taxon>Clostridia</taxon>
        <taxon>Eubacteriales</taxon>
        <taxon>Clostridiaceae</taxon>
        <taxon>Clostridium</taxon>
    </lineage>
</organism>
<dbReference type="AlphaFoldDB" id="A0A1M5WU30"/>
<dbReference type="CDD" id="cd07750">
    <property type="entry name" value="PolyPPase_VTC_like"/>
    <property type="match status" value="1"/>
</dbReference>
<feature type="domain" description="VTC" evidence="1">
    <location>
        <begin position="15"/>
        <end position="231"/>
    </location>
</feature>
<dbReference type="STRING" id="1121306.SAMN02745196_01877"/>
<protein>
    <submittedName>
        <fullName evidence="2">VTC domain-containing protein</fullName>
    </submittedName>
</protein>
<dbReference type="Gene3D" id="3.20.100.30">
    <property type="entry name" value="VTC, catalytic tunnel domain"/>
    <property type="match status" value="1"/>
</dbReference>
<dbReference type="InterPro" id="IPR042267">
    <property type="entry name" value="VTC_sf"/>
</dbReference>
<evidence type="ECO:0000313" key="3">
    <source>
        <dbReference type="Proteomes" id="UP000184526"/>
    </source>
</evidence>
<dbReference type="Proteomes" id="UP000184526">
    <property type="component" value="Unassembled WGS sequence"/>
</dbReference>
<dbReference type="GO" id="GO:0006799">
    <property type="term" value="P:polyphosphate biosynthetic process"/>
    <property type="evidence" value="ECO:0007669"/>
    <property type="project" value="UniProtKB-ARBA"/>
</dbReference>
<reference evidence="2 3" key="1">
    <citation type="submission" date="2016-11" db="EMBL/GenBank/DDBJ databases">
        <authorList>
            <person name="Jaros S."/>
            <person name="Januszkiewicz K."/>
            <person name="Wedrychowicz H."/>
        </authorList>
    </citation>
    <scope>NUCLEOTIDE SEQUENCE [LARGE SCALE GENOMIC DNA]</scope>
    <source>
        <strain evidence="2 3">DSM 3089</strain>
    </source>
</reference>
<dbReference type="OrthoDB" id="9784042at2"/>
<evidence type="ECO:0000313" key="2">
    <source>
        <dbReference type="EMBL" id="SHH91099.1"/>
    </source>
</evidence>
<keyword evidence="3" id="KW-1185">Reference proteome</keyword>